<dbReference type="InterPro" id="IPR027417">
    <property type="entry name" value="P-loop_NTPase"/>
</dbReference>
<gene>
    <name evidence="10" type="ORF">P6Z85_11225</name>
</gene>
<dbReference type="Proteomes" id="UP001260956">
    <property type="component" value="Unassembled WGS sequence"/>
</dbReference>
<evidence type="ECO:0000256" key="7">
    <source>
        <dbReference type="ARBA" id="ARBA00034808"/>
    </source>
</evidence>
<dbReference type="GO" id="GO:0005524">
    <property type="term" value="F:ATP binding"/>
    <property type="evidence" value="ECO:0007669"/>
    <property type="project" value="UniProtKB-KW"/>
</dbReference>
<dbReference type="Pfam" id="PF00271">
    <property type="entry name" value="Helicase_C"/>
    <property type="match status" value="1"/>
</dbReference>
<dbReference type="AlphaFoldDB" id="A0AAW8RIN1"/>
<dbReference type="GO" id="GO:0003677">
    <property type="term" value="F:DNA binding"/>
    <property type="evidence" value="ECO:0007669"/>
    <property type="project" value="UniProtKB-KW"/>
</dbReference>
<dbReference type="GO" id="GO:0006281">
    <property type="term" value="P:DNA repair"/>
    <property type="evidence" value="ECO:0007669"/>
    <property type="project" value="TreeGrafter"/>
</dbReference>
<evidence type="ECO:0000256" key="4">
    <source>
        <dbReference type="ARBA" id="ARBA00023125"/>
    </source>
</evidence>
<comment type="catalytic activity">
    <reaction evidence="6">
        <text>Couples ATP hydrolysis with the unwinding of duplex DNA by translocating in the 3'-5' direction.</text>
        <dbReference type="EC" id="5.6.2.4"/>
    </reaction>
</comment>
<feature type="domain" description="Helicase C-terminal" evidence="9">
    <location>
        <begin position="552"/>
        <end position="702"/>
    </location>
</feature>
<evidence type="ECO:0000259" key="8">
    <source>
        <dbReference type="PROSITE" id="PS51192"/>
    </source>
</evidence>
<keyword evidence="5" id="KW-0413">Isomerase</keyword>
<evidence type="ECO:0000313" key="11">
    <source>
        <dbReference type="Proteomes" id="UP001260956"/>
    </source>
</evidence>
<keyword evidence="10" id="KW-0378">Hydrolase</keyword>
<evidence type="ECO:0000256" key="2">
    <source>
        <dbReference type="ARBA" id="ARBA00022741"/>
    </source>
</evidence>
<evidence type="ECO:0000313" key="10">
    <source>
        <dbReference type="EMBL" id="MDT2370706.1"/>
    </source>
</evidence>
<dbReference type="SMART" id="SM00487">
    <property type="entry name" value="DEXDc"/>
    <property type="match status" value="1"/>
</dbReference>
<evidence type="ECO:0000256" key="1">
    <source>
        <dbReference type="ARBA" id="ARBA00005446"/>
    </source>
</evidence>
<comment type="similarity">
    <text evidence="1">Belongs to the helicase family. RecQ subfamily.</text>
</comment>
<name>A0AAW8RIN1_ENTFC</name>
<dbReference type="PANTHER" id="PTHR13710">
    <property type="entry name" value="DNA HELICASE RECQ FAMILY MEMBER"/>
    <property type="match status" value="1"/>
</dbReference>
<dbReference type="InterPro" id="IPR014001">
    <property type="entry name" value="Helicase_ATP-bd"/>
</dbReference>
<dbReference type="Pfam" id="PF00270">
    <property type="entry name" value="DEAD"/>
    <property type="match status" value="1"/>
</dbReference>
<evidence type="ECO:0000256" key="6">
    <source>
        <dbReference type="ARBA" id="ARBA00034617"/>
    </source>
</evidence>
<dbReference type="InterPro" id="IPR001650">
    <property type="entry name" value="Helicase_C-like"/>
</dbReference>
<proteinExistence type="inferred from homology"/>
<dbReference type="EMBL" id="JARPTX010000043">
    <property type="protein sequence ID" value="MDT2370706.1"/>
    <property type="molecule type" value="Genomic_DNA"/>
</dbReference>
<protein>
    <recommendedName>
        <fullName evidence="7">DNA 3'-5' helicase</fullName>
        <ecNumber evidence="7">5.6.2.4</ecNumber>
    </recommendedName>
</protein>
<dbReference type="GO" id="GO:0009378">
    <property type="term" value="F:four-way junction helicase activity"/>
    <property type="evidence" value="ECO:0007669"/>
    <property type="project" value="TreeGrafter"/>
</dbReference>
<dbReference type="GO" id="GO:0043138">
    <property type="term" value="F:3'-5' DNA helicase activity"/>
    <property type="evidence" value="ECO:0007669"/>
    <property type="project" value="UniProtKB-EC"/>
</dbReference>
<reference evidence="10" key="1">
    <citation type="submission" date="2023-03" db="EMBL/GenBank/DDBJ databases">
        <authorList>
            <person name="Shen W."/>
            <person name="Cai J."/>
        </authorList>
    </citation>
    <scope>NUCLEOTIDE SEQUENCE</scope>
    <source>
        <strain evidence="10">B1010-2</strain>
    </source>
</reference>
<dbReference type="PANTHER" id="PTHR13710:SF105">
    <property type="entry name" value="ATP-DEPENDENT DNA HELICASE Q1"/>
    <property type="match status" value="1"/>
</dbReference>
<dbReference type="Gene3D" id="3.40.50.300">
    <property type="entry name" value="P-loop containing nucleotide triphosphate hydrolases"/>
    <property type="match status" value="2"/>
</dbReference>
<keyword evidence="10" id="KW-0347">Helicase</keyword>
<comment type="caution">
    <text evidence="10">The sequence shown here is derived from an EMBL/GenBank/DDBJ whole genome shotgun (WGS) entry which is preliminary data.</text>
</comment>
<evidence type="ECO:0000259" key="9">
    <source>
        <dbReference type="PROSITE" id="PS51194"/>
    </source>
</evidence>
<dbReference type="PROSITE" id="PS51192">
    <property type="entry name" value="HELICASE_ATP_BIND_1"/>
    <property type="match status" value="1"/>
</dbReference>
<dbReference type="PROSITE" id="PS51194">
    <property type="entry name" value="HELICASE_CTER"/>
    <property type="match status" value="1"/>
</dbReference>
<dbReference type="GO" id="GO:0005737">
    <property type="term" value="C:cytoplasm"/>
    <property type="evidence" value="ECO:0007669"/>
    <property type="project" value="TreeGrafter"/>
</dbReference>
<keyword evidence="3" id="KW-0067">ATP-binding</keyword>
<sequence length="1114" mass="130007">MANMKEIVRSRIESAIIEEKEKPFLIVFKGIPDEYLPVDFGTRLVDSSLFFPLDKIDVDYVRTKTFSEMISKNNKSTEFFWITFEEYCVLENILTIAFEIRIIENNLYLTKFPYRGTLSDIEDIYTRFYYDNDEMIQESKQKEYESVATFYGNIDFSSETNSYYVTYHVVDTGEIEVVSLFENEEEYNSNDQVFSDETLTADYSIELSDDELPFLDLTELLTSKQKDTGVIEFILTTDFRELSNNYLGRINILQNVISPRVNFVFTEKTIKRKEIKRLPEYLEILKSYWGYSGFKDLEMYLNIESRDRKTVLISQAQIIDDIVNQADAAITGKDYQDIYITSATGSGKSIMFQIPALFMRERFSTEKPLTLIISPLIGLMNDQVESMEKRGIKNAARIHSNTPPYKRDKILNDVAEGSIDLLYLSPETLQSRSDISMLIGERKIGLVIIDEAHIVTTWGKSFRADYWYLGIYLSKLRKKQRFPIVTFTATAIYGGKDDMYMDTRDSLNMEKPIAYFGKVKRDDIVMCIDSSGKSFNKAGKDYRKAKYQLAWDNLKRAEKLRQKTLMYFPTVRLLREFKNFLELNDPSIADVTGMYYGPMDKEEKDEVLKSFKSGDIRFVLATKAFGMGIDIPDITNVYHFAPTGNVVDYIQEIGRVARDHSLVKQGYAWFDYLSNDFSEVNKLQGMGAIKKEQIVEVMRKIISIYKSKGLSRNLIVNADEFRYIFSKDLDDPTALDNKIKTVMLMIEKDFSSPKKIGYSPFVARPRSLFGNEQILVKEHSESVLLNSRLKPFFTKICELENSNYKYVYSVDVAGIWEKYFKQMTFPQFKFSLFNESKRRELDYSSIFKHFTFATGITVPSVNQKEYSKIVSSYNALLNSFERFCREKSRIEKFFNIKELGSFIQKDFPSMDVFKARSVAQVIVNAVFDFGKIKGLRFFHERTDKNGNSSYKIVGQIDRFIDAIKYGLSKFYHESRNRYEDSKILSVYFYRGNDNSSIDEAILVLGLGQSLDILDYEVSSGFNPQIYIRINSIYPLEKAIKTGDHYRNYLLEDVHRRHRMSVEMLTYLFTYKAEGRLKSERIQNYTDFFWEKIEDYFLGIIPKDVEERLYTKDKD</sequence>
<keyword evidence="2" id="KW-0547">Nucleotide-binding</keyword>
<dbReference type="EC" id="5.6.2.4" evidence="7"/>
<keyword evidence="4" id="KW-0238">DNA-binding</keyword>
<accession>A0AAW8RIN1</accession>
<evidence type="ECO:0000256" key="5">
    <source>
        <dbReference type="ARBA" id="ARBA00023235"/>
    </source>
</evidence>
<dbReference type="SUPFAM" id="SSF52540">
    <property type="entry name" value="P-loop containing nucleoside triphosphate hydrolases"/>
    <property type="match status" value="1"/>
</dbReference>
<feature type="domain" description="Helicase ATP-binding" evidence="8">
    <location>
        <begin position="329"/>
        <end position="509"/>
    </location>
</feature>
<dbReference type="RefSeq" id="WP_227311111.1">
    <property type="nucleotide sequence ID" value="NZ_JADMEY010000081.1"/>
</dbReference>
<dbReference type="GO" id="GO:0006310">
    <property type="term" value="P:DNA recombination"/>
    <property type="evidence" value="ECO:0007669"/>
    <property type="project" value="TreeGrafter"/>
</dbReference>
<dbReference type="SMART" id="SM00490">
    <property type="entry name" value="HELICc"/>
    <property type="match status" value="1"/>
</dbReference>
<dbReference type="GO" id="GO:0005694">
    <property type="term" value="C:chromosome"/>
    <property type="evidence" value="ECO:0007669"/>
    <property type="project" value="TreeGrafter"/>
</dbReference>
<dbReference type="InterPro" id="IPR011545">
    <property type="entry name" value="DEAD/DEAH_box_helicase_dom"/>
</dbReference>
<organism evidence="10 11">
    <name type="scientific">Enterococcus faecium</name>
    <name type="common">Streptococcus faecium</name>
    <dbReference type="NCBI Taxonomy" id="1352"/>
    <lineage>
        <taxon>Bacteria</taxon>
        <taxon>Bacillati</taxon>
        <taxon>Bacillota</taxon>
        <taxon>Bacilli</taxon>
        <taxon>Lactobacillales</taxon>
        <taxon>Enterococcaceae</taxon>
        <taxon>Enterococcus</taxon>
    </lineage>
</organism>
<dbReference type="CDD" id="cd17920">
    <property type="entry name" value="DEXHc_RecQ"/>
    <property type="match status" value="1"/>
</dbReference>
<evidence type="ECO:0000256" key="3">
    <source>
        <dbReference type="ARBA" id="ARBA00022840"/>
    </source>
</evidence>